<dbReference type="EMBL" id="CM043788">
    <property type="protein sequence ID" value="KAI4828919.1"/>
    <property type="molecule type" value="Genomic_DNA"/>
</dbReference>
<accession>A0ACB9XNN6</accession>
<gene>
    <name evidence="1" type="ORF">KUCAC02_022990</name>
</gene>
<reference evidence="1" key="1">
    <citation type="submission" date="2022-05" db="EMBL/GenBank/DDBJ databases">
        <title>Chromosome-level genome of Chaenocephalus aceratus.</title>
        <authorList>
            <person name="Park H."/>
        </authorList>
    </citation>
    <scope>NUCLEOTIDE SEQUENCE</scope>
    <source>
        <strain evidence="1">KU_202001</strain>
    </source>
</reference>
<evidence type="ECO:0000313" key="2">
    <source>
        <dbReference type="Proteomes" id="UP001057452"/>
    </source>
</evidence>
<proteinExistence type="predicted"/>
<name>A0ACB9XNN6_CHAAC</name>
<protein>
    <submittedName>
        <fullName evidence="1">Uncharacterized protein</fullName>
    </submittedName>
</protein>
<evidence type="ECO:0000313" key="1">
    <source>
        <dbReference type="EMBL" id="KAI4828919.1"/>
    </source>
</evidence>
<feature type="non-terminal residue" evidence="1">
    <location>
        <position position="406"/>
    </location>
</feature>
<keyword evidence="2" id="KW-1185">Reference proteome</keyword>
<organism evidence="1 2">
    <name type="scientific">Chaenocephalus aceratus</name>
    <name type="common">Blackfin icefish</name>
    <name type="synonym">Chaenichthys aceratus</name>
    <dbReference type="NCBI Taxonomy" id="36190"/>
    <lineage>
        <taxon>Eukaryota</taxon>
        <taxon>Metazoa</taxon>
        <taxon>Chordata</taxon>
        <taxon>Craniata</taxon>
        <taxon>Vertebrata</taxon>
        <taxon>Euteleostomi</taxon>
        <taxon>Actinopterygii</taxon>
        <taxon>Neopterygii</taxon>
        <taxon>Teleostei</taxon>
        <taxon>Neoteleostei</taxon>
        <taxon>Acanthomorphata</taxon>
        <taxon>Eupercaria</taxon>
        <taxon>Perciformes</taxon>
        <taxon>Notothenioidei</taxon>
        <taxon>Channichthyidae</taxon>
        <taxon>Chaenocephalus</taxon>
    </lineage>
</organism>
<comment type="caution">
    <text evidence="1">The sequence shown here is derived from an EMBL/GenBank/DDBJ whole genome shotgun (WGS) entry which is preliminary data.</text>
</comment>
<dbReference type="Proteomes" id="UP001057452">
    <property type="component" value="Chromosome 4"/>
</dbReference>
<sequence>MDHRGPPRNDSGRHSQTSKDREDYRYPQQDREQSRTPAPLPRERDRHWAQDPRYRAQFSSPPARAEPHPHNNQQYPYGYTLPEHQRAQSRHGGQQGPQDAGQWGPQDPWRTGPSQDRTYKQEPSGSTYSEEQRHDHGRDNLQHHLNDYEDNNPSKDNEELSSYYQGTLESSKHSGLSSSSYELSQYINGADPREAAPQSLLTAGHSGEHQPQLLRYFTLSVRPCSGAPSFGSSEVLPPSCGGQLWAGGSADPGHSGPLHPEERQQLEIHSLEVILGETEEQQDMRNFPGPLSREDLHKVDAMEFAQQRAAACLSGGGAAGPELCCPPNGQIVGSDIAELLVQGSNSDGSCKTDTPTLIDFSEGTGPAEAPSLSGDDLLTGGSSSRSSEGCGGLCRATPSCCWPGGR</sequence>